<dbReference type="InterPro" id="IPR029071">
    <property type="entry name" value="Ubiquitin-like_domsf"/>
</dbReference>
<dbReference type="Gene3D" id="3.10.20.90">
    <property type="entry name" value="Phosphatidylinositol 3-kinase Catalytic Subunit, Chain A, domain 1"/>
    <property type="match status" value="1"/>
</dbReference>
<dbReference type="Pfam" id="PF16455">
    <property type="entry name" value="UBD"/>
    <property type="match status" value="1"/>
</dbReference>
<dbReference type="InterPro" id="IPR000626">
    <property type="entry name" value="Ubiquitin-like_dom"/>
</dbReference>
<reference evidence="3" key="1">
    <citation type="submission" date="2014-05" db="EMBL/GenBank/DDBJ databases">
        <authorList>
            <person name="Chronopoulou M."/>
        </authorList>
    </citation>
    <scope>NUCLEOTIDE SEQUENCE</scope>
    <source>
        <tissue evidence="3">Whole organism</tissue>
    </source>
</reference>
<feature type="compositionally biased region" description="Basic residues" evidence="1">
    <location>
        <begin position="10"/>
        <end position="21"/>
    </location>
</feature>
<dbReference type="InterPro" id="IPR039869">
    <property type="entry name" value="UBTD1/2"/>
</dbReference>
<protein>
    <recommendedName>
        <fullName evidence="2">Ubiquitin-like domain-containing protein</fullName>
    </recommendedName>
</protein>
<dbReference type="Pfam" id="PF00240">
    <property type="entry name" value="ubiquitin"/>
    <property type="match status" value="1"/>
</dbReference>
<dbReference type="PROSITE" id="PS50053">
    <property type="entry name" value="UBIQUITIN_2"/>
    <property type="match status" value="1"/>
</dbReference>
<evidence type="ECO:0000256" key="1">
    <source>
        <dbReference type="SAM" id="MobiDB-lite"/>
    </source>
</evidence>
<feature type="domain" description="Ubiquitin-like" evidence="2">
    <location>
        <begin position="208"/>
        <end position="282"/>
    </location>
</feature>
<name>A0A0K2UW96_LEPSM</name>
<sequence>MGGCVGTARRNGRGHQHHRRPSGLSVAGESSTSLPPQQTHHHTSSNGITAKNRPLKHEKIRWKSDIPLTDGQLLSKREEFWDTAPAFEGKPEVWSALRAATEAAETAEDFELAQAILDGAGISIPQGSLVECYDELGTRYAIPVYCLSFPVNLVTEESSSKSEREPESETSPRSKESTEKDEEKRTNPSSSTSTSSSSSSSSGTEMKLKVRISLTSSSQDVKLFVNSESTVGNCKKKLQIQEKLKHSPSRQRWYYGGKLLHDKSKIGKFGIPSGYVVQCVLNNLDFDIIETKD</sequence>
<dbReference type="InterPro" id="IPR032752">
    <property type="entry name" value="DC-UbP/UBTD2_N"/>
</dbReference>
<dbReference type="AlphaFoldDB" id="A0A0K2UW96"/>
<evidence type="ECO:0000313" key="3">
    <source>
        <dbReference type="EMBL" id="CDW41966.1"/>
    </source>
</evidence>
<dbReference type="OrthoDB" id="1640476at2759"/>
<feature type="compositionally biased region" description="Polar residues" evidence="1">
    <location>
        <begin position="28"/>
        <end position="49"/>
    </location>
</feature>
<feature type="region of interest" description="Disordered" evidence="1">
    <location>
        <begin position="156"/>
        <end position="204"/>
    </location>
</feature>
<dbReference type="SUPFAM" id="SSF54236">
    <property type="entry name" value="Ubiquitin-like"/>
    <property type="match status" value="1"/>
</dbReference>
<dbReference type="PANTHER" id="PTHR13609">
    <property type="entry name" value="UBIQUITIN DOMAIN CONTAINING 1 PROTEIN-RELATED"/>
    <property type="match status" value="1"/>
</dbReference>
<dbReference type="EMBL" id="HACA01024605">
    <property type="protein sequence ID" value="CDW41966.1"/>
    <property type="molecule type" value="Transcribed_RNA"/>
</dbReference>
<feature type="region of interest" description="Disordered" evidence="1">
    <location>
        <begin position="1"/>
        <end position="54"/>
    </location>
</feature>
<accession>A0A0K2UW96</accession>
<feature type="compositionally biased region" description="Basic and acidic residues" evidence="1">
    <location>
        <begin position="158"/>
        <end position="186"/>
    </location>
</feature>
<dbReference type="InterPro" id="IPR038169">
    <property type="entry name" value="DC-UbP/UBTD2_N_sf"/>
</dbReference>
<gene>
    <name evidence="3" type="primary">Dper\GL21661</name>
</gene>
<organism evidence="3">
    <name type="scientific">Lepeophtheirus salmonis</name>
    <name type="common">Salmon louse</name>
    <name type="synonym">Caligus salmonis</name>
    <dbReference type="NCBI Taxonomy" id="72036"/>
    <lineage>
        <taxon>Eukaryota</taxon>
        <taxon>Metazoa</taxon>
        <taxon>Ecdysozoa</taxon>
        <taxon>Arthropoda</taxon>
        <taxon>Crustacea</taxon>
        <taxon>Multicrustacea</taxon>
        <taxon>Hexanauplia</taxon>
        <taxon>Copepoda</taxon>
        <taxon>Siphonostomatoida</taxon>
        <taxon>Caligidae</taxon>
        <taxon>Lepeophtheirus</taxon>
    </lineage>
</organism>
<proteinExistence type="predicted"/>
<dbReference type="Gene3D" id="1.20.225.20">
    <property type="entry name" value="Ub domain-containing protein, DC-UbP/UBTD2, N-terminal domain"/>
    <property type="match status" value="1"/>
</dbReference>
<evidence type="ECO:0000259" key="2">
    <source>
        <dbReference type="PROSITE" id="PS50053"/>
    </source>
</evidence>
<feature type="compositionally biased region" description="Low complexity" evidence="1">
    <location>
        <begin position="189"/>
        <end position="202"/>
    </location>
</feature>